<dbReference type="Pfam" id="PF00583">
    <property type="entry name" value="Acetyltransf_1"/>
    <property type="match status" value="1"/>
</dbReference>
<dbReference type="EMBL" id="BAAANO010000035">
    <property type="protein sequence ID" value="GAA2014290.1"/>
    <property type="molecule type" value="Genomic_DNA"/>
</dbReference>
<dbReference type="PROSITE" id="PS51186">
    <property type="entry name" value="GNAT"/>
    <property type="match status" value="1"/>
</dbReference>
<sequence length="186" mass="21278">MSTPHGLTELVQYRHTDETLYQHAQNMTIQDPCVKAWTFRPSTSDDIEDIAELRARVLRPDLERLGRYNGEAVRQRLRDHFTAEHTRIIDVDSRLARCVALRPDGNEFWLEHFYLADELHGRGIGTEVLDILIDEADAKGLPVRLNVLVGSRAQKLYAAHGFVVDSADAVDVFMTRSVLPRESRRD</sequence>
<dbReference type="InterPro" id="IPR016181">
    <property type="entry name" value="Acyl_CoA_acyltransferase"/>
</dbReference>
<keyword evidence="3" id="KW-1185">Reference proteome</keyword>
<comment type="caution">
    <text evidence="2">The sequence shown here is derived from an EMBL/GenBank/DDBJ whole genome shotgun (WGS) entry which is preliminary data.</text>
</comment>
<dbReference type="InterPro" id="IPR000182">
    <property type="entry name" value="GNAT_dom"/>
</dbReference>
<organism evidence="2 3">
    <name type="scientific">Brevibacterium samyangense</name>
    <dbReference type="NCBI Taxonomy" id="366888"/>
    <lineage>
        <taxon>Bacteria</taxon>
        <taxon>Bacillati</taxon>
        <taxon>Actinomycetota</taxon>
        <taxon>Actinomycetes</taxon>
        <taxon>Micrococcales</taxon>
        <taxon>Brevibacteriaceae</taxon>
        <taxon>Brevibacterium</taxon>
    </lineage>
</organism>
<dbReference type="CDD" id="cd04301">
    <property type="entry name" value="NAT_SF"/>
    <property type="match status" value="1"/>
</dbReference>
<proteinExistence type="predicted"/>
<evidence type="ECO:0000259" key="1">
    <source>
        <dbReference type="PROSITE" id="PS51186"/>
    </source>
</evidence>
<reference evidence="3" key="1">
    <citation type="journal article" date="2019" name="Int. J. Syst. Evol. Microbiol.">
        <title>The Global Catalogue of Microorganisms (GCM) 10K type strain sequencing project: providing services to taxonomists for standard genome sequencing and annotation.</title>
        <authorList>
            <consortium name="The Broad Institute Genomics Platform"/>
            <consortium name="The Broad Institute Genome Sequencing Center for Infectious Disease"/>
            <person name="Wu L."/>
            <person name="Ma J."/>
        </authorList>
    </citation>
    <scope>NUCLEOTIDE SEQUENCE [LARGE SCALE GENOMIC DNA]</scope>
    <source>
        <strain evidence="3">JCM 14546</strain>
    </source>
</reference>
<dbReference type="RefSeq" id="WP_344310625.1">
    <property type="nucleotide sequence ID" value="NZ_BAAANO010000035.1"/>
</dbReference>
<dbReference type="Gene3D" id="3.40.630.30">
    <property type="match status" value="1"/>
</dbReference>
<name>A0ABP5F4C2_9MICO</name>
<dbReference type="Proteomes" id="UP001500755">
    <property type="component" value="Unassembled WGS sequence"/>
</dbReference>
<evidence type="ECO:0000313" key="2">
    <source>
        <dbReference type="EMBL" id="GAA2014290.1"/>
    </source>
</evidence>
<dbReference type="SUPFAM" id="SSF55729">
    <property type="entry name" value="Acyl-CoA N-acyltransferases (Nat)"/>
    <property type="match status" value="1"/>
</dbReference>
<gene>
    <name evidence="2" type="ORF">GCM10009755_27490</name>
</gene>
<feature type="domain" description="N-acetyltransferase" evidence="1">
    <location>
        <begin position="37"/>
        <end position="179"/>
    </location>
</feature>
<accession>A0ABP5F4C2</accession>
<protein>
    <submittedName>
        <fullName evidence="2">GNAT family N-acetyltransferase</fullName>
    </submittedName>
</protein>
<evidence type="ECO:0000313" key="3">
    <source>
        <dbReference type="Proteomes" id="UP001500755"/>
    </source>
</evidence>